<evidence type="ECO:0000313" key="3">
    <source>
        <dbReference type="Proteomes" id="UP000318571"/>
    </source>
</evidence>
<keyword evidence="1" id="KW-0472">Membrane</keyword>
<dbReference type="PANTHER" id="PTHR12335:SF3">
    <property type="entry name" value="IP11896P"/>
    <property type="match status" value="1"/>
</dbReference>
<dbReference type="AlphaFoldDB" id="A0A553P5T1"/>
<protein>
    <submittedName>
        <fullName evidence="2">Uncharacterized protein</fullName>
    </submittedName>
</protein>
<dbReference type="EMBL" id="VCGU01000007">
    <property type="protein sequence ID" value="TRY73043.1"/>
    <property type="molecule type" value="Genomic_DNA"/>
</dbReference>
<dbReference type="InterPro" id="IPR031578">
    <property type="entry name" value="TipE"/>
</dbReference>
<dbReference type="PANTHER" id="PTHR12335">
    <property type="entry name" value="TIPE PROTEIN TEMPERATURE-INDUCED PARALYTIC E"/>
    <property type="match status" value="1"/>
</dbReference>
<organism evidence="2 3">
    <name type="scientific">Tigriopus californicus</name>
    <name type="common">Marine copepod</name>
    <dbReference type="NCBI Taxonomy" id="6832"/>
    <lineage>
        <taxon>Eukaryota</taxon>
        <taxon>Metazoa</taxon>
        <taxon>Ecdysozoa</taxon>
        <taxon>Arthropoda</taxon>
        <taxon>Crustacea</taxon>
        <taxon>Multicrustacea</taxon>
        <taxon>Hexanauplia</taxon>
        <taxon>Copepoda</taxon>
        <taxon>Harpacticoida</taxon>
        <taxon>Harpacticidae</taxon>
        <taxon>Tigriopus</taxon>
    </lineage>
</organism>
<dbReference type="GO" id="GO:0005886">
    <property type="term" value="C:plasma membrane"/>
    <property type="evidence" value="ECO:0007669"/>
    <property type="project" value="TreeGrafter"/>
</dbReference>
<keyword evidence="1" id="KW-0812">Transmembrane</keyword>
<comment type="caution">
    <text evidence="2">The sequence shown here is derived from an EMBL/GenBank/DDBJ whole genome shotgun (WGS) entry which is preliminary data.</text>
</comment>
<reference evidence="2 3" key="1">
    <citation type="journal article" date="2018" name="Nat. Ecol. Evol.">
        <title>Genomic signatures of mitonuclear coevolution across populations of Tigriopus californicus.</title>
        <authorList>
            <person name="Barreto F.S."/>
            <person name="Watson E.T."/>
            <person name="Lima T.G."/>
            <person name="Willett C.S."/>
            <person name="Edmands S."/>
            <person name="Li W."/>
            <person name="Burton R.S."/>
        </authorList>
    </citation>
    <scope>NUCLEOTIDE SEQUENCE [LARGE SCALE GENOMIC DNA]</scope>
    <source>
        <strain evidence="2 3">San Diego</strain>
    </source>
</reference>
<keyword evidence="1" id="KW-1133">Transmembrane helix</keyword>
<dbReference type="GO" id="GO:0017080">
    <property type="term" value="F:sodium channel regulator activity"/>
    <property type="evidence" value="ECO:0007669"/>
    <property type="project" value="TreeGrafter"/>
</dbReference>
<feature type="transmembrane region" description="Helical" evidence="1">
    <location>
        <begin position="453"/>
        <end position="476"/>
    </location>
</feature>
<sequence>MTKKSEYPPQGGECWICCSVFISLLLVVLSAVTMIYGTVIVYIPSLQVLNSDLKNGFVCTTMSSQMNLRGAENCQGWSTCEEWCLGVSPESCNHLQVSVRTNGATIQPLSCQDVTNHTCQTLHDLTEVDCKQYVANEEALGKRCAHYDEVVLSCEAGICKNISAIYQCSYQSKLDDIKKAQNGDGECSCVKCRQPNGGRYLGKCHPLIEYCLSDEGRQNGTSAAVCQEKGCFNCWNLCSAKKECFDMKVRSDSTLIGRDQFGRPLLKYYACIEGHCEEIYNLSCKRRCEDIKIDPSKTNYILLHGEKLFQARCSKIQVNETETLELKPDQLLVVTCSRTIVKDQAVIGEDCVNGTFLEERQPFNYSTLVHQFLSQVSKVGGIPSEIELIAKPSTRLQVNLEGCVNTLRDECVDFFSKFGQDGRNSTARSIFPCFYDTDSPARAVVDYNKDATFTFLVLFSTIPCAIFLLSCFYCCFCNKLVHVAEDGRLRLRFKGNYYSGIGRVNSHLKFDKRQ</sequence>
<proteinExistence type="predicted"/>
<feature type="transmembrane region" description="Helical" evidence="1">
    <location>
        <begin position="12"/>
        <end position="43"/>
    </location>
</feature>
<dbReference type="GO" id="GO:0002028">
    <property type="term" value="P:regulation of sodium ion transport"/>
    <property type="evidence" value="ECO:0007669"/>
    <property type="project" value="TreeGrafter"/>
</dbReference>
<accession>A0A553P5T1</accession>
<evidence type="ECO:0000256" key="1">
    <source>
        <dbReference type="SAM" id="Phobius"/>
    </source>
</evidence>
<keyword evidence="3" id="KW-1185">Reference proteome</keyword>
<gene>
    <name evidence="2" type="ORF">TCAL_03339</name>
</gene>
<dbReference type="Proteomes" id="UP000318571">
    <property type="component" value="Chromosome 3"/>
</dbReference>
<evidence type="ECO:0000313" key="2">
    <source>
        <dbReference type="EMBL" id="TRY73043.1"/>
    </source>
</evidence>
<name>A0A553P5T1_TIGCA</name>
<dbReference type="OrthoDB" id="6349518at2759"/>